<dbReference type="GeneID" id="37017773"/>
<evidence type="ECO:0000259" key="3">
    <source>
        <dbReference type="Pfam" id="PF01370"/>
    </source>
</evidence>
<dbReference type="STRING" id="1280837.A0A316VI20"/>
<dbReference type="PANTHER" id="PTHR10366:SF562">
    <property type="entry name" value="ALDEHYDE REDUCTASE II (AFU_ORTHOLOGUE AFUA_1G11360)"/>
    <property type="match status" value="1"/>
</dbReference>
<dbReference type="Pfam" id="PF01370">
    <property type="entry name" value="Epimerase"/>
    <property type="match status" value="1"/>
</dbReference>
<dbReference type="SUPFAM" id="SSF51735">
    <property type="entry name" value="NAD(P)-binding Rossmann-fold domains"/>
    <property type="match status" value="1"/>
</dbReference>
<protein>
    <submittedName>
        <fullName evidence="4">NAD(P)-binding protein</fullName>
    </submittedName>
</protein>
<name>A0A316VI20_9BASI</name>
<gene>
    <name evidence="4" type="ORF">FA14DRAFT_11295</name>
</gene>
<evidence type="ECO:0000313" key="5">
    <source>
        <dbReference type="Proteomes" id="UP000245771"/>
    </source>
</evidence>
<sequence>MSSRVVQKGDLILITGGTGWVGSHIVDKALEHGLRVRLAVRNEQKAQQLIKGLKAKYGERAHLETVTVKDFDSESAYDEAVKGVQGIIHAASTVTFSEKWEDVVPPTIRGYSALLKAAHAQGDSIKRVVLTSSSIAVARGSTEPDAAPYHITTETWNDADVELAKKSPNPLLVYAASKVLSERFAWNFVNEHKPAFILNTVNPSLCAGAKAPGSEYLSTALWLRKAVLEADQNVVDTFSSSYLVDTDDVGLLHVLAATREDIVNERILAFSEVYTWDKIIDIAQKYAPEKVNTVKKSEKTSLKSNVVANLSRTQEILKEYGGLKTLEESVRLNLQD</sequence>
<evidence type="ECO:0000313" key="4">
    <source>
        <dbReference type="EMBL" id="PWN37186.1"/>
    </source>
</evidence>
<proteinExistence type="inferred from homology"/>
<feature type="domain" description="NAD-dependent epimerase/dehydratase" evidence="3">
    <location>
        <begin position="12"/>
        <end position="202"/>
    </location>
</feature>
<dbReference type="Gene3D" id="3.40.50.720">
    <property type="entry name" value="NAD(P)-binding Rossmann-like Domain"/>
    <property type="match status" value="1"/>
</dbReference>
<organism evidence="4 5">
    <name type="scientific">Meira miltonrushii</name>
    <dbReference type="NCBI Taxonomy" id="1280837"/>
    <lineage>
        <taxon>Eukaryota</taxon>
        <taxon>Fungi</taxon>
        <taxon>Dikarya</taxon>
        <taxon>Basidiomycota</taxon>
        <taxon>Ustilaginomycotina</taxon>
        <taxon>Exobasidiomycetes</taxon>
        <taxon>Exobasidiales</taxon>
        <taxon>Brachybasidiaceae</taxon>
        <taxon>Meira</taxon>
    </lineage>
</organism>
<dbReference type="InParanoid" id="A0A316VI20"/>
<dbReference type="InterPro" id="IPR001509">
    <property type="entry name" value="Epimerase_deHydtase"/>
</dbReference>
<keyword evidence="1" id="KW-0560">Oxidoreductase</keyword>
<dbReference type="AlphaFoldDB" id="A0A316VI20"/>
<accession>A0A316VI20</accession>
<evidence type="ECO:0000256" key="2">
    <source>
        <dbReference type="ARBA" id="ARBA00023445"/>
    </source>
</evidence>
<dbReference type="GO" id="GO:0016616">
    <property type="term" value="F:oxidoreductase activity, acting on the CH-OH group of donors, NAD or NADP as acceptor"/>
    <property type="evidence" value="ECO:0007669"/>
    <property type="project" value="TreeGrafter"/>
</dbReference>
<dbReference type="InterPro" id="IPR050425">
    <property type="entry name" value="NAD(P)_dehydrat-like"/>
</dbReference>
<dbReference type="InterPro" id="IPR036291">
    <property type="entry name" value="NAD(P)-bd_dom_sf"/>
</dbReference>
<dbReference type="OrthoDB" id="2735536at2759"/>
<keyword evidence="5" id="KW-1185">Reference proteome</keyword>
<comment type="similarity">
    <text evidence="2">Belongs to the NAD(P)-dependent epimerase/dehydratase family. Dihydroflavonol-4-reductase subfamily.</text>
</comment>
<dbReference type="RefSeq" id="XP_025357488.1">
    <property type="nucleotide sequence ID" value="XM_025495992.1"/>
</dbReference>
<reference evidence="4 5" key="1">
    <citation type="journal article" date="2018" name="Mol. Biol. Evol.">
        <title>Broad Genomic Sampling Reveals a Smut Pathogenic Ancestry of the Fungal Clade Ustilaginomycotina.</title>
        <authorList>
            <person name="Kijpornyongpan T."/>
            <person name="Mondo S.J."/>
            <person name="Barry K."/>
            <person name="Sandor L."/>
            <person name="Lee J."/>
            <person name="Lipzen A."/>
            <person name="Pangilinan J."/>
            <person name="LaButti K."/>
            <person name="Hainaut M."/>
            <person name="Henrissat B."/>
            <person name="Grigoriev I.V."/>
            <person name="Spatafora J.W."/>
            <person name="Aime M.C."/>
        </authorList>
    </citation>
    <scope>NUCLEOTIDE SEQUENCE [LARGE SCALE GENOMIC DNA]</scope>
    <source>
        <strain evidence="4 5">MCA 3882</strain>
    </source>
</reference>
<dbReference type="EMBL" id="KZ819602">
    <property type="protein sequence ID" value="PWN37186.1"/>
    <property type="molecule type" value="Genomic_DNA"/>
</dbReference>
<dbReference type="PANTHER" id="PTHR10366">
    <property type="entry name" value="NAD DEPENDENT EPIMERASE/DEHYDRATASE"/>
    <property type="match status" value="1"/>
</dbReference>
<dbReference type="Proteomes" id="UP000245771">
    <property type="component" value="Unassembled WGS sequence"/>
</dbReference>
<evidence type="ECO:0000256" key="1">
    <source>
        <dbReference type="ARBA" id="ARBA00023002"/>
    </source>
</evidence>